<sequence length="225" mass="25683">MSAGLSVANPLHLDTDVFCNQSSVDDFVHKYNGSTGKDANDNECNKFLATNALRSKNRFRALDETGIVGAVCKHEMPCLFFSLRHGERFSYIVYAMEEIKRRVETKSVNLLYDVACALEKHLKKVKRNDLLSFFKLAVPVFHSYGHKVDCQLKYSPRNIPGFGMADGEGCERLWSYLRRFARITKESRPSRRIDILTDSVLYYGRISSDRLVIRNPSTTKISQIS</sequence>
<dbReference type="Proteomes" id="UP000007879">
    <property type="component" value="Unassembled WGS sequence"/>
</dbReference>
<evidence type="ECO:0000313" key="1">
    <source>
        <dbReference type="EnsemblMetazoa" id="XP_019861792.1"/>
    </source>
</evidence>
<dbReference type="EnsemblMetazoa" id="XM_020006233.1">
    <property type="protein sequence ID" value="XP_019861792.1"/>
    <property type="gene ID" value="LOC109590315"/>
</dbReference>
<dbReference type="AlphaFoldDB" id="A0AAN0JXF9"/>
<reference evidence="2" key="1">
    <citation type="journal article" date="2010" name="Nature">
        <title>The Amphimedon queenslandica genome and the evolution of animal complexity.</title>
        <authorList>
            <person name="Srivastava M."/>
            <person name="Simakov O."/>
            <person name="Chapman J."/>
            <person name="Fahey B."/>
            <person name="Gauthier M.E."/>
            <person name="Mitros T."/>
            <person name="Richards G.S."/>
            <person name="Conaco C."/>
            <person name="Dacre M."/>
            <person name="Hellsten U."/>
            <person name="Larroux C."/>
            <person name="Putnam N.H."/>
            <person name="Stanke M."/>
            <person name="Adamska M."/>
            <person name="Darling A."/>
            <person name="Degnan S.M."/>
            <person name="Oakley T.H."/>
            <person name="Plachetzki D.C."/>
            <person name="Zhai Y."/>
            <person name="Adamski M."/>
            <person name="Calcino A."/>
            <person name="Cummins S.F."/>
            <person name="Goodstein D.M."/>
            <person name="Harris C."/>
            <person name="Jackson D.J."/>
            <person name="Leys S.P."/>
            <person name="Shu S."/>
            <person name="Woodcroft B.J."/>
            <person name="Vervoort M."/>
            <person name="Kosik K.S."/>
            <person name="Manning G."/>
            <person name="Degnan B.M."/>
            <person name="Rokhsar D.S."/>
        </authorList>
    </citation>
    <scope>NUCLEOTIDE SEQUENCE [LARGE SCALE GENOMIC DNA]</scope>
</reference>
<dbReference type="PANTHER" id="PTHR33096:SF1">
    <property type="entry name" value="CXC1-LIKE CYSTEINE CLUSTER ASSOCIATED WITH KDZ TRANSPOSASES DOMAIN-CONTAINING PROTEIN"/>
    <property type="match status" value="1"/>
</dbReference>
<keyword evidence="2" id="KW-1185">Reference proteome</keyword>
<reference evidence="1" key="2">
    <citation type="submission" date="2024-06" db="UniProtKB">
        <authorList>
            <consortium name="EnsemblMetazoa"/>
        </authorList>
    </citation>
    <scope>IDENTIFICATION</scope>
</reference>
<evidence type="ECO:0000313" key="2">
    <source>
        <dbReference type="Proteomes" id="UP000007879"/>
    </source>
</evidence>
<dbReference type="RefSeq" id="XP_019861792.1">
    <property type="nucleotide sequence ID" value="XM_020006233.1"/>
</dbReference>
<accession>A0AAN0JXF9</accession>
<protein>
    <submittedName>
        <fullName evidence="1">Uncharacterized protein</fullName>
    </submittedName>
</protein>
<proteinExistence type="predicted"/>
<organism evidence="1 2">
    <name type="scientific">Amphimedon queenslandica</name>
    <name type="common">Sponge</name>
    <dbReference type="NCBI Taxonomy" id="400682"/>
    <lineage>
        <taxon>Eukaryota</taxon>
        <taxon>Metazoa</taxon>
        <taxon>Porifera</taxon>
        <taxon>Demospongiae</taxon>
        <taxon>Heteroscleromorpha</taxon>
        <taxon>Haplosclerida</taxon>
        <taxon>Niphatidae</taxon>
        <taxon>Amphimedon</taxon>
    </lineage>
</organism>
<dbReference type="InterPro" id="IPR040521">
    <property type="entry name" value="KDZ"/>
</dbReference>
<dbReference type="Pfam" id="PF18758">
    <property type="entry name" value="KDZ"/>
    <property type="match status" value="1"/>
</dbReference>
<dbReference type="PANTHER" id="PTHR33096">
    <property type="entry name" value="CXC2 DOMAIN-CONTAINING PROTEIN"/>
    <property type="match status" value="1"/>
</dbReference>
<dbReference type="GeneID" id="109590315"/>
<name>A0AAN0JXF9_AMPQE</name>
<dbReference type="KEGG" id="aqu:109590315"/>